<dbReference type="Pfam" id="PF00010">
    <property type="entry name" value="HLH"/>
    <property type="match status" value="1"/>
</dbReference>
<dbReference type="PANTHER" id="PTHR19290">
    <property type="entry name" value="BASIC HELIX-LOOP-HELIX PROTEIN NEUROGENIN-RELATED"/>
    <property type="match status" value="1"/>
</dbReference>
<evidence type="ECO:0000313" key="11">
    <source>
        <dbReference type="EMBL" id="TNM88986.1"/>
    </source>
</evidence>
<dbReference type="SMART" id="SM00353">
    <property type="entry name" value="HLH"/>
    <property type="match status" value="1"/>
</dbReference>
<dbReference type="GO" id="GO:0070888">
    <property type="term" value="F:E-box binding"/>
    <property type="evidence" value="ECO:0007669"/>
    <property type="project" value="TreeGrafter"/>
</dbReference>
<proteinExistence type="predicted"/>
<dbReference type="GO" id="GO:0043010">
    <property type="term" value="P:camera-type eye development"/>
    <property type="evidence" value="ECO:0007669"/>
    <property type="project" value="TreeGrafter"/>
</dbReference>
<gene>
    <name evidence="11" type="ORF">fugu_005240</name>
</gene>
<feature type="compositionally biased region" description="Basic residues" evidence="9">
    <location>
        <begin position="161"/>
        <end position="170"/>
    </location>
</feature>
<feature type="compositionally biased region" description="Low complexity" evidence="9">
    <location>
        <begin position="108"/>
        <end position="117"/>
    </location>
</feature>
<dbReference type="Proteomes" id="UP000516260">
    <property type="component" value="Chromosome 5"/>
</dbReference>
<dbReference type="Gene3D" id="4.10.280.10">
    <property type="entry name" value="Helix-loop-helix DNA-binding domain"/>
    <property type="match status" value="1"/>
</dbReference>
<keyword evidence="4" id="KW-0524">Neurogenesis</keyword>
<dbReference type="GO" id="GO:0045944">
    <property type="term" value="P:positive regulation of transcription by RNA polymerase II"/>
    <property type="evidence" value="ECO:0007669"/>
    <property type="project" value="TreeGrafter"/>
</dbReference>
<keyword evidence="8" id="KW-0539">Nucleus</keyword>
<feature type="compositionally biased region" description="Basic and acidic residues" evidence="9">
    <location>
        <begin position="15"/>
        <end position="24"/>
    </location>
</feature>
<dbReference type="AlphaFoldDB" id="A0A4Z2BBY5"/>
<feature type="domain" description="BHLH" evidence="10">
    <location>
        <begin position="178"/>
        <end position="230"/>
    </location>
</feature>
<reference evidence="11 12" key="1">
    <citation type="submission" date="2019-04" db="EMBL/GenBank/DDBJ databases">
        <title>The sequence and de novo assembly of Takifugu bimaculatus genome using PacBio and Hi-C technologies.</title>
        <authorList>
            <person name="Xu P."/>
            <person name="Liu B."/>
            <person name="Zhou Z."/>
        </authorList>
    </citation>
    <scope>NUCLEOTIDE SEQUENCE [LARGE SCALE GENOMIC DNA]</scope>
    <source>
        <strain evidence="11">TB-2018</strain>
        <tissue evidence="11">Muscle</tissue>
    </source>
</reference>
<evidence type="ECO:0000256" key="4">
    <source>
        <dbReference type="ARBA" id="ARBA00022902"/>
    </source>
</evidence>
<keyword evidence="3" id="KW-0221">Differentiation</keyword>
<dbReference type="GO" id="GO:0061564">
    <property type="term" value="P:axon development"/>
    <property type="evidence" value="ECO:0007669"/>
    <property type="project" value="TreeGrafter"/>
</dbReference>
<dbReference type="Pfam" id="PF12533">
    <property type="entry name" value="Neuro_bHLH"/>
    <property type="match status" value="1"/>
</dbReference>
<organism evidence="11 12">
    <name type="scientific">Takifugu bimaculatus</name>
    <dbReference type="NCBI Taxonomy" id="433685"/>
    <lineage>
        <taxon>Eukaryota</taxon>
        <taxon>Metazoa</taxon>
        <taxon>Chordata</taxon>
        <taxon>Craniata</taxon>
        <taxon>Vertebrata</taxon>
        <taxon>Euteleostomi</taxon>
        <taxon>Actinopterygii</taxon>
        <taxon>Neopterygii</taxon>
        <taxon>Teleostei</taxon>
        <taxon>Neoteleostei</taxon>
        <taxon>Acanthomorphata</taxon>
        <taxon>Eupercaria</taxon>
        <taxon>Tetraodontiformes</taxon>
        <taxon>Tetradontoidea</taxon>
        <taxon>Tetraodontidae</taxon>
        <taxon>Takifugu</taxon>
    </lineage>
</organism>
<dbReference type="FunFam" id="4.10.280.10:FF:000006">
    <property type="entry name" value="Neurogenic differentiation factor"/>
    <property type="match status" value="1"/>
</dbReference>
<dbReference type="GO" id="GO:0000981">
    <property type="term" value="F:DNA-binding transcription factor activity, RNA polymerase II-specific"/>
    <property type="evidence" value="ECO:0007669"/>
    <property type="project" value="TreeGrafter"/>
</dbReference>
<feature type="region of interest" description="Disordered" evidence="9">
    <location>
        <begin position="328"/>
        <end position="413"/>
    </location>
</feature>
<dbReference type="SUPFAM" id="SSF47459">
    <property type="entry name" value="HLH, helix-loop-helix DNA-binding domain"/>
    <property type="match status" value="1"/>
</dbReference>
<accession>A0A4Z2BBY5</accession>
<comment type="caution">
    <text evidence="11">The sequence shown here is derived from an EMBL/GenBank/DDBJ whole genome shotgun (WGS) entry which is preliminary data.</text>
</comment>
<dbReference type="GO" id="GO:0005634">
    <property type="term" value="C:nucleus"/>
    <property type="evidence" value="ECO:0007669"/>
    <property type="project" value="TreeGrafter"/>
</dbReference>
<dbReference type="InterPro" id="IPR011598">
    <property type="entry name" value="bHLH_dom"/>
</dbReference>
<keyword evidence="12" id="KW-1185">Reference proteome</keyword>
<dbReference type="GO" id="GO:0046983">
    <property type="term" value="F:protein dimerization activity"/>
    <property type="evidence" value="ECO:0007669"/>
    <property type="project" value="InterPro"/>
</dbReference>
<evidence type="ECO:0000256" key="8">
    <source>
        <dbReference type="ARBA" id="ARBA00023242"/>
    </source>
</evidence>
<evidence type="ECO:0000256" key="9">
    <source>
        <dbReference type="SAM" id="MobiDB-lite"/>
    </source>
</evidence>
<protein>
    <recommendedName>
        <fullName evidence="10">BHLH domain-containing protein</fullName>
    </recommendedName>
</protein>
<evidence type="ECO:0000256" key="3">
    <source>
        <dbReference type="ARBA" id="ARBA00022782"/>
    </source>
</evidence>
<dbReference type="InterPro" id="IPR022575">
    <property type="entry name" value="NeuroD_DUF"/>
</dbReference>
<comment type="subunit">
    <text evidence="1">Efficient DNA binding requires dimerization with another bHLH protein.</text>
</comment>
<keyword evidence="6" id="KW-0238">DNA-binding</keyword>
<name>A0A4Z2BBY5_9TELE</name>
<keyword evidence="5" id="KW-0805">Transcription regulation</keyword>
<dbReference type="EMBL" id="SWLE01000018">
    <property type="protein sequence ID" value="TNM88986.1"/>
    <property type="molecule type" value="Genomic_DNA"/>
</dbReference>
<sequence length="413" mass="45628">MGWGWGWWGGPSHEPATREPERVKRSVTAAEGGASTWELRPGDPAEGPTQRHCGRDRQRRDTALPGRAREDSTKFQRRSGTHPHGMMMKPYVRQSEEEEVVGPQQWMDGDSSSPDGGASVLSPRYRAGTGVQQAPEMGSEDAEEDEEDEEGQEDDGESKRRGPKKKRMTKARVERFRARRIKANARERSRMHGLNDALENLRSIMPCHSKTQKLSKIETLRLARNYICALSEALEGGLSTESRAFMETLCKGLSQPTTNLVAGCLQLGPAPGGGTRPEDRHRVQPAHASLGGVVSYSSPGLPSPPYGTFDSAHLLHLRAMKGGVYENHSPNEYNSGVGTPPYDGPPTPPLSISTNGVPKQEPSPHYPPPHHYSPSPVDQDMYQTGYDVQLEAPYDTYRPPSMPPRQMTSIYRD</sequence>
<dbReference type="InterPro" id="IPR050359">
    <property type="entry name" value="bHLH_transcription_factors"/>
</dbReference>
<dbReference type="InterPro" id="IPR036638">
    <property type="entry name" value="HLH_DNA-bd_sf"/>
</dbReference>
<evidence type="ECO:0000256" key="1">
    <source>
        <dbReference type="ARBA" id="ARBA00011571"/>
    </source>
</evidence>
<evidence type="ECO:0000259" key="10">
    <source>
        <dbReference type="PROSITE" id="PS50888"/>
    </source>
</evidence>
<dbReference type="PANTHER" id="PTHR19290:SF86">
    <property type="entry name" value="NEUROGENIC DIFFERENTIATION FACTOR 4"/>
    <property type="match status" value="1"/>
</dbReference>
<keyword evidence="7" id="KW-0804">Transcription</keyword>
<evidence type="ECO:0000256" key="7">
    <source>
        <dbReference type="ARBA" id="ARBA00023163"/>
    </source>
</evidence>
<keyword evidence="2" id="KW-0217">Developmental protein</keyword>
<evidence type="ECO:0000313" key="12">
    <source>
        <dbReference type="Proteomes" id="UP000516260"/>
    </source>
</evidence>
<evidence type="ECO:0000256" key="5">
    <source>
        <dbReference type="ARBA" id="ARBA00023015"/>
    </source>
</evidence>
<feature type="region of interest" description="Disordered" evidence="9">
    <location>
        <begin position="1"/>
        <end position="173"/>
    </location>
</feature>
<dbReference type="PROSITE" id="PS50888">
    <property type="entry name" value="BHLH"/>
    <property type="match status" value="1"/>
</dbReference>
<evidence type="ECO:0000256" key="6">
    <source>
        <dbReference type="ARBA" id="ARBA00023125"/>
    </source>
</evidence>
<feature type="compositionally biased region" description="Polar residues" evidence="9">
    <location>
        <begin position="328"/>
        <end position="337"/>
    </location>
</feature>
<evidence type="ECO:0000256" key="2">
    <source>
        <dbReference type="ARBA" id="ARBA00022473"/>
    </source>
</evidence>
<dbReference type="CDD" id="cd19721">
    <property type="entry name" value="bHLH_TS_NeuroD4_ATOH3"/>
    <property type="match status" value="1"/>
</dbReference>
<feature type="compositionally biased region" description="Basic and acidic residues" evidence="9">
    <location>
        <begin position="53"/>
        <end position="74"/>
    </location>
</feature>
<feature type="compositionally biased region" description="Acidic residues" evidence="9">
    <location>
        <begin position="138"/>
        <end position="156"/>
    </location>
</feature>